<dbReference type="EMBL" id="CP001685">
    <property type="protein sequence ID" value="ACV39242.1"/>
    <property type="molecule type" value="Genomic_DNA"/>
</dbReference>
<accession>C7NAR1</accession>
<name>C7NAR1_LEPBD</name>
<proteinExistence type="predicted"/>
<dbReference type="KEGG" id="lba:Lebu_1355"/>
<dbReference type="Proteomes" id="UP000001910">
    <property type="component" value="Chromosome"/>
</dbReference>
<organism evidence="1 2">
    <name type="scientific">Leptotrichia buccalis (strain ATCC 14201 / DSM 1135 / JCM 12969 / NCTC 10249 / C-1013-b)</name>
    <dbReference type="NCBI Taxonomy" id="523794"/>
    <lineage>
        <taxon>Bacteria</taxon>
        <taxon>Fusobacteriati</taxon>
        <taxon>Fusobacteriota</taxon>
        <taxon>Fusobacteriia</taxon>
        <taxon>Fusobacteriales</taxon>
        <taxon>Leptotrichiaceae</taxon>
        <taxon>Leptotrichia</taxon>
    </lineage>
</organism>
<reference evidence="1 2" key="1">
    <citation type="journal article" date="2009" name="Stand. Genomic Sci.">
        <title>Complete genome sequence of Leptotrichia buccalis type strain (C-1013-b).</title>
        <authorList>
            <person name="Ivanova N."/>
            <person name="Gronow S."/>
            <person name="Lapidus A."/>
            <person name="Copeland A."/>
            <person name="Glavina Del Rio T."/>
            <person name="Nolan M."/>
            <person name="Lucas S."/>
            <person name="Chen F."/>
            <person name="Tice H."/>
            <person name="Cheng J.F."/>
            <person name="Saunders E."/>
            <person name="Bruce D."/>
            <person name="Goodwin L."/>
            <person name="Brettin T."/>
            <person name="Detter J.C."/>
            <person name="Han C."/>
            <person name="Pitluck S."/>
            <person name="Mikhailova N."/>
            <person name="Pati A."/>
            <person name="Mavrommatis K."/>
            <person name="Chen A."/>
            <person name="Palaniappan K."/>
            <person name="Land M."/>
            <person name="Hauser L."/>
            <person name="Chang Y.J."/>
            <person name="Jeffries C.D."/>
            <person name="Chain P."/>
            <person name="Rohde C."/>
            <person name="Goker M."/>
            <person name="Bristow J."/>
            <person name="Eisen J.A."/>
            <person name="Markowitz V."/>
            <person name="Hugenholtz P."/>
            <person name="Kyrpides N.C."/>
            <person name="Klenk H.P."/>
        </authorList>
    </citation>
    <scope>NUCLEOTIDE SEQUENCE [LARGE SCALE GENOMIC DNA]</scope>
    <source>
        <strain evidence="2">ATCC 14201 / DSM 1135 / JCM 12969 / NCTC 10249 / C-1013-b</strain>
    </source>
</reference>
<dbReference type="AlphaFoldDB" id="C7NAR1"/>
<keyword evidence="2" id="KW-1185">Reference proteome</keyword>
<dbReference type="HOGENOM" id="CLU_3218106_0_0_0"/>
<sequence length="44" mass="5348">MKKITFYLKDNFKYSNVLLITLEDFLGTLSKWKNSKNFMKISIW</sequence>
<protein>
    <submittedName>
        <fullName evidence="1">Uncharacterized protein</fullName>
    </submittedName>
</protein>
<evidence type="ECO:0000313" key="1">
    <source>
        <dbReference type="EMBL" id="ACV39242.1"/>
    </source>
</evidence>
<evidence type="ECO:0000313" key="2">
    <source>
        <dbReference type="Proteomes" id="UP000001910"/>
    </source>
</evidence>
<gene>
    <name evidence="1" type="ordered locus">Lebu_1355</name>
</gene>